<proteinExistence type="predicted"/>
<dbReference type="SUPFAM" id="SSF75011">
    <property type="entry name" value="3-carboxy-cis,cis-mucoante lactonizing enzyme"/>
    <property type="match status" value="1"/>
</dbReference>
<reference evidence="2 3" key="1">
    <citation type="submission" date="2021-11" db="EMBL/GenBank/DDBJ databases">
        <title>Genomic of Niabella pedocola.</title>
        <authorList>
            <person name="Wu T."/>
        </authorList>
    </citation>
    <scope>NUCLEOTIDE SEQUENCE [LARGE SCALE GENOMIC DNA]</scope>
    <source>
        <strain evidence="2 3">JCM 31011</strain>
    </source>
</reference>
<feature type="chain" id="PRO_5046310617" description="LVIVD repeat-containing protein" evidence="1">
    <location>
        <begin position="23"/>
        <end position="417"/>
    </location>
</feature>
<evidence type="ECO:0000313" key="2">
    <source>
        <dbReference type="EMBL" id="MCD2421457.1"/>
    </source>
</evidence>
<evidence type="ECO:0008006" key="4">
    <source>
        <dbReference type="Google" id="ProtNLM"/>
    </source>
</evidence>
<evidence type="ECO:0000256" key="1">
    <source>
        <dbReference type="SAM" id="SignalP"/>
    </source>
</evidence>
<evidence type="ECO:0000313" key="3">
    <source>
        <dbReference type="Proteomes" id="UP001199816"/>
    </source>
</evidence>
<organism evidence="2 3">
    <name type="scientific">Niabella pedocola</name>
    <dbReference type="NCBI Taxonomy" id="1752077"/>
    <lineage>
        <taxon>Bacteria</taxon>
        <taxon>Pseudomonadati</taxon>
        <taxon>Bacteroidota</taxon>
        <taxon>Chitinophagia</taxon>
        <taxon>Chitinophagales</taxon>
        <taxon>Chitinophagaceae</taxon>
        <taxon>Niabella</taxon>
    </lineage>
</organism>
<dbReference type="Proteomes" id="UP001199816">
    <property type="component" value="Unassembled WGS sequence"/>
</dbReference>
<accession>A0ABS8PMD3</accession>
<sequence length="417" mass="45723">MKRPLHAHRLLFCALGLALFFAGCLKDEVKTTLRYAIYTPEYKTVKEIRENLTTLAPKDIESPGKIYVKGSYIFVGERNKGIHIIENSNPASPKNIGYLEIPYNADMAVKNQALYADMGPDLLGFDITDPQKAKLKTITESAFPFPIWKDENYKLVIRWSKRDTVIHSRTEAKSRNGEIWSPYFDGMAGPAGSAGTSGTYGTGGSMARFAATKERLFTVGHNNMGVFNITDDFKPAFVMRKELDRGIETIFPFGDHLFVGTVSGVKVFALTNPDNPAEIGSFGHIRRCDPVVTDGKHVFVTLRGGSNCGGNTSELQILTATTPTALQLVKSYPLDNPFGLAVDGNTLLVCDGSSGLKVYDITDVNAMKLLQQIKDIKPYDVIASGGLAIVSAVDGIYQYDYKKPAALKLLSSLKLKK</sequence>
<protein>
    <recommendedName>
        <fullName evidence="4">LVIVD repeat-containing protein</fullName>
    </recommendedName>
</protein>
<gene>
    <name evidence="2" type="ORF">LQ567_01700</name>
</gene>
<comment type="caution">
    <text evidence="2">The sequence shown here is derived from an EMBL/GenBank/DDBJ whole genome shotgun (WGS) entry which is preliminary data.</text>
</comment>
<keyword evidence="3" id="KW-1185">Reference proteome</keyword>
<dbReference type="PROSITE" id="PS51257">
    <property type="entry name" value="PROKAR_LIPOPROTEIN"/>
    <property type="match status" value="1"/>
</dbReference>
<name>A0ABS8PMD3_9BACT</name>
<dbReference type="EMBL" id="JAJNEC010000003">
    <property type="protein sequence ID" value="MCD2421457.1"/>
    <property type="molecule type" value="Genomic_DNA"/>
</dbReference>
<dbReference type="Pfam" id="PF08309">
    <property type="entry name" value="LVIVD"/>
    <property type="match status" value="1"/>
</dbReference>
<feature type="signal peptide" evidence="1">
    <location>
        <begin position="1"/>
        <end position="22"/>
    </location>
</feature>
<dbReference type="InterPro" id="IPR013211">
    <property type="entry name" value="LVIVD"/>
</dbReference>
<dbReference type="RefSeq" id="WP_231002363.1">
    <property type="nucleotide sequence ID" value="NZ_JAJNEC010000003.1"/>
</dbReference>
<keyword evidence="1" id="KW-0732">Signal</keyword>